<evidence type="ECO:0000313" key="2">
    <source>
        <dbReference type="EMBL" id="MFL9841140.1"/>
    </source>
</evidence>
<evidence type="ECO:0000313" key="3">
    <source>
        <dbReference type="Proteomes" id="UP001629244"/>
    </source>
</evidence>
<organism evidence="2 3">
    <name type="scientific">Sphingomonas plantiphila</name>
    <dbReference type="NCBI Taxonomy" id="3163295"/>
    <lineage>
        <taxon>Bacteria</taxon>
        <taxon>Pseudomonadati</taxon>
        <taxon>Pseudomonadota</taxon>
        <taxon>Alphaproteobacteria</taxon>
        <taxon>Sphingomonadales</taxon>
        <taxon>Sphingomonadaceae</taxon>
        <taxon>Sphingomonas</taxon>
    </lineage>
</organism>
<reference evidence="2 3" key="1">
    <citation type="submission" date="2024-06" db="EMBL/GenBank/DDBJ databases">
        <authorList>
            <person name="Kaempfer P."/>
            <person name="Viver T."/>
        </authorList>
    </citation>
    <scope>NUCLEOTIDE SEQUENCE [LARGE SCALE GENOMIC DNA]</scope>
    <source>
        <strain evidence="2 3">ST-64</strain>
    </source>
</reference>
<feature type="signal peptide" evidence="1">
    <location>
        <begin position="1"/>
        <end position="25"/>
    </location>
</feature>
<evidence type="ECO:0000256" key="1">
    <source>
        <dbReference type="SAM" id="SignalP"/>
    </source>
</evidence>
<protein>
    <submittedName>
        <fullName evidence="2">Uncharacterized protein</fullName>
    </submittedName>
</protein>
<dbReference type="EMBL" id="JBELQC010000001">
    <property type="protein sequence ID" value="MFL9841140.1"/>
    <property type="molecule type" value="Genomic_DNA"/>
</dbReference>
<comment type="caution">
    <text evidence="2">The sequence shown here is derived from an EMBL/GenBank/DDBJ whole genome shotgun (WGS) entry which is preliminary data.</text>
</comment>
<keyword evidence="1" id="KW-0732">Signal</keyword>
<accession>A0ABW8YPQ1</accession>
<keyword evidence="3" id="KW-1185">Reference proteome</keyword>
<sequence>MKLFSLVALAAASAAVSLPVLPSVAQDGPGKVVRGDCSITVGGKVYLDIKKTCRIDLQDDGSFQINLNSKTPTYFAYVSILDGGFANVSWNGKSRAGHAHELLGEDFRRQGGCWVGKKGKVCAFKR</sequence>
<dbReference type="RefSeq" id="WP_408078055.1">
    <property type="nucleotide sequence ID" value="NZ_JBELQC010000001.1"/>
</dbReference>
<proteinExistence type="predicted"/>
<feature type="chain" id="PRO_5045341696" evidence="1">
    <location>
        <begin position="26"/>
        <end position="126"/>
    </location>
</feature>
<dbReference type="Proteomes" id="UP001629244">
    <property type="component" value="Unassembled WGS sequence"/>
</dbReference>
<gene>
    <name evidence="2" type="ORF">ABS767_09215</name>
</gene>
<name>A0ABW8YPQ1_9SPHN</name>